<dbReference type="InterPro" id="IPR036597">
    <property type="entry name" value="Fido-like_dom_sf"/>
</dbReference>
<dbReference type="Gene3D" id="1.20.120.1870">
    <property type="entry name" value="Fic/DOC protein, Fido domain"/>
    <property type="match status" value="1"/>
</dbReference>
<sequence>MSFSVLDRNNLETKIFDNYLHFHRQIDEIDYAGERPHLTCEDVLDAHYLICNHFYKKGEGLGGFGPKDFGLLSSAVSRQVSSAFGSFVYDDLWDIASSLIFGLINDHPFHDANKRTAFLSSVFFMMENNYVPKVDIIEVEDFTVEIAEFHHLNNRHMTIEEIAPRFKTMFRRQDKRISYVVTFNELQGLLKERDCSIGDPRHNLINVFKGNDRVAQIGFPGWSKEVSRNAISTVRKSTGLTAENGFDAQVFFKGADPLSELIGEYEEPLRRLAYR</sequence>
<keyword evidence="3" id="KW-1185">Reference proteome</keyword>
<evidence type="ECO:0000259" key="1">
    <source>
        <dbReference type="PROSITE" id="PS51459"/>
    </source>
</evidence>
<dbReference type="OrthoDB" id="9802752at2"/>
<gene>
    <name evidence="2" type="primary">doc</name>
    <name evidence="2" type="ORF">TRL7639_03856</name>
</gene>
<dbReference type="Proteomes" id="UP000193077">
    <property type="component" value="Unassembled WGS sequence"/>
</dbReference>
<dbReference type="RefSeq" id="WP_085797487.1">
    <property type="nucleotide sequence ID" value="NZ_FWFO01000004.1"/>
</dbReference>
<feature type="domain" description="Fido" evidence="1">
    <location>
        <begin position="38"/>
        <end position="168"/>
    </location>
</feature>
<reference evidence="2 3" key="1">
    <citation type="submission" date="2017-03" db="EMBL/GenBank/DDBJ databases">
        <authorList>
            <person name="Afonso C.L."/>
            <person name="Miller P.J."/>
            <person name="Scott M.A."/>
            <person name="Spackman E."/>
            <person name="Goraichik I."/>
            <person name="Dimitrov K.M."/>
            <person name="Suarez D.L."/>
            <person name="Swayne D.E."/>
        </authorList>
    </citation>
    <scope>NUCLEOTIDE SEQUENCE [LARGE SCALE GENOMIC DNA]</scope>
    <source>
        <strain evidence="2 3">CECT 7639</strain>
    </source>
</reference>
<dbReference type="GO" id="GO:0016301">
    <property type="term" value="F:kinase activity"/>
    <property type="evidence" value="ECO:0007669"/>
    <property type="project" value="InterPro"/>
</dbReference>
<dbReference type="SUPFAM" id="SSF140931">
    <property type="entry name" value="Fic-like"/>
    <property type="match status" value="1"/>
</dbReference>
<accession>A0A1Y5TLV0</accession>
<proteinExistence type="predicted"/>
<protein>
    <submittedName>
        <fullName evidence="2">Toxin Doc</fullName>
    </submittedName>
</protein>
<organism evidence="2 3">
    <name type="scientific">Falsiruegeria litorea R37</name>
    <dbReference type="NCBI Taxonomy" id="1200284"/>
    <lineage>
        <taxon>Bacteria</taxon>
        <taxon>Pseudomonadati</taxon>
        <taxon>Pseudomonadota</taxon>
        <taxon>Alphaproteobacteria</taxon>
        <taxon>Rhodobacterales</taxon>
        <taxon>Roseobacteraceae</taxon>
        <taxon>Falsiruegeria</taxon>
    </lineage>
</organism>
<dbReference type="InterPro" id="IPR006440">
    <property type="entry name" value="Doc"/>
</dbReference>
<evidence type="ECO:0000313" key="3">
    <source>
        <dbReference type="Proteomes" id="UP000193077"/>
    </source>
</evidence>
<dbReference type="Pfam" id="PF02661">
    <property type="entry name" value="Fic"/>
    <property type="match status" value="1"/>
</dbReference>
<dbReference type="InterPro" id="IPR053737">
    <property type="entry name" value="Type_II_TA_Toxin"/>
</dbReference>
<dbReference type="EMBL" id="FWFO01000004">
    <property type="protein sequence ID" value="SLN67128.1"/>
    <property type="molecule type" value="Genomic_DNA"/>
</dbReference>
<dbReference type="AlphaFoldDB" id="A0A1Y5TLV0"/>
<evidence type="ECO:0000313" key="2">
    <source>
        <dbReference type="EMBL" id="SLN67128.1"/>
    </source>
</evidence>
<name>A0A1Y5TLV0_9RHOB</name>
<dbReference type="NCBIfam" id="TIGR01550">
    <property type="entry name" value="DOC_P1"/>
    <property type="match status" value="1"/>
</dbReference>
<dbReference type="InterPro" id="IPR003812">
    <property type="entry name" value="Fido"/>
</dbReference>
<dbReference type="PROSITE" id="PS51459">
    <property type="entry name" value="FIDO"/>
    <property type="match status" value="1"/>
</dbReference>